<dbReference type="InterPro" id="IPR002104">
    <property type="entry name" value="Integrase_catalytic"/>
</dbReference>
<evidence type="ECO:0000313" key="6">
    <source>
        <dbReference type="Proteomes" id="UP001203880"/>
    </source>
</evidence>
<dbReference type="InterPro" id="IPR050090">
    <property type="entry name" value="Tyrosine_recombinase_XerCD"/>
</dbReference>
<dbReference type="EMBL" id="JAMFMB010000031">
    <property type="protein sequence ID" value="MCL6285543.1"/>
    <property type="molecule type" value="Genomic_DNA"/>
</dbReference>
<evidence type="ECO:0000259" key="4">
    <source>
        <dbReference type="PROSITE" id="PS51898"/>
    </source>
</evidence>
<evidence type="ECO:0000256" key="1">
    <source>
        <dbReference type="ARBA" id="ARBA00022908"/>
    </source>
</evidence>
<dbReference type="PANTHER" id="PTHR30349">
    <property type="entry name" value="PHAGE INTEGRASE-RELATED"/>
    <property type="match status" value="1"/>
</dbReference>
<dbReference type="PANTHER" id="PTHR30349:SF94">
    <property type="entry name" value="INTEGRASE_RECOMBINASE HI_1414-RELATED"/>
    <property type="match status" value="1"/>
</dbReference>
<protein>
    <submittedName>
        <fullName evidence="5">Site-specific integrase</fullName>
    </submittedName>
</protein>
<dbReference type="RefSeq" id="WP_249712440.1">
    <property type="nucleotide sequence ID" value="NZ_JAMFMB010000031.1"/>
</dbReference>
<feature type="domain" description="Tyr recombinase" evidence="4">
    <location>
        <begin position="163"/>
        <end position="334"/>
    </location>
</feature>
<gene>
    <name evidence="5" type="ORF">M3P21_18590</name>
</gene>
<keyword evidence="2" id="KW-0238">DNA-binding</keyword>
<accession>A0ABT0Q6T5</accession>
<comment type="caution">
    <text evidence="5">The sequence shown here is derived from an EMBL/GenBank/DDBJ whole genome shotgun (WGS) entry which is preliminary data.</text>
</comment>
<dbReference type="Gene3D" id="1.10.150.130">
    <property type="match status" value="1"/>
</dbReference>
<name>A0ABT0Q6T5_9RHOB</name>
<dbReference type="PROSITE" id="PS51898">
    <property type="entry name" value="TYR_RECOMBINASE"/>
    <property type="match status" value="1"/>
</dbReference>
<evidence type="ECO:0000313" key="5">
    <source>
        <dbReference type="EMBL" id="MCL6285543.1"/>
    </source>
</evidence>
<reference evidence="5" key="1">
    <citation type="submission" date="2022-05" db="EMBL/GenBank/DDBJ databases">
        <authorList>
            <person name="Park J.-S."/>
        </authorList>
    </citation>
    <scope>NUCLEOTIDE SEQUENCE</scope>
    <source>
        <strain evidence="5">2012CJ41-6</strain>
    </source>
</reference>
<keyword evidence="1" id="KW-0229">DNA integration</keyword>
<keyword evidence="3" id="KW-0233">DNA recombination</keyword>
<dbReference type="SUPFAM" id="SSF56349">
    <property type="entry name" value="DNA breaking-rejoining enzymes"/>
    <property type="match status" value="1"/>
</dbReference>
<dbReference type="InterPro" id="IPR010998">
    <property type="entry name" value="Integrase_recombinase_N"/>
</dbReference>
<proteinExistence type="predicted"/>
<dbReference type="Pfam" id="PF00589">
    <property type="entry name" value="Phage_integrase"/>
    <property type="match status" value="1"/>
</dbReference>
<organism evidence="5 6">
    <name type="scientific">Ruegeria spongiae</name>
    <dbReference type="NCBI Taxonomy" id="2942209"/>
    <lineage>
        <taxon>Bacteria</taxon>
        <taxon>Pseudomonadati</taxon>
        <taxon>Pseudomonadota</taxon>
        <taxon>Alphaproteobacteria</taxon>
        <taxon>Rhodobacterales</taxon>
        <taxon>Roseobacteraceae</taxon>
        <taxon>Ruegeria</taxon>
    </lineage>
</organism>
<evidence type="ECO:0000256" key="2">
    <source>
        <dbReference type="ARBA" id="ARBA00023125"/>
    </source>
</evidence>
<dbReference type="InterPro" id="IPR013762">
    <property type="entry name" value="Integrase-like_cat_sf"/>
</dbReference>
<sequence>MASISKRPSGNWQAQVRLNGTSISKTFTTKKDASTWAREVETSAERGHLSVDLSRLKLATLGDMLERYMREVISRKQAGRNEACMIESILRDDVKLCGTRLDRLRAEQFSEWRDNRLKRMKPASVCRYLGVVQHALDIAKRDWGMPLPVNPVREVRRPVVRNRRERRITTEERVALLDCAGRYQNPLLQPLITLALETAMRRGELLAIRWCDVDTRLSVVRLRTSKNGHARTVPLSSEALRMFDRLREDERNSNPDAHVFPMKGNAVQLAWGRIVRRAGIRDLRFHDCRHEAISNFFERGFSLPEVALISGHRDTRMLLRYTHLNAVSIAAKLAAE</sequence>
<dbReference type="Proteomes" id="UP001203880">
    <property type="component" value="Unassembled WGS sequence"/>
</dbReference>
<keyword evidence="6" id="KW-1185">Reference proteome</keyword>
<evidence type="ECO:0000256" key="3">
    <source>
        <dbReference type="ARBA" id="ARBA00023172"/>
    </source>
</evidence>
<dbReference type="Gene3D" id="1.10.443.10">
    <property type="entry name" value="Intergrase catalytic core"/>
    <property type="match status" value="1"/>
</dbReference>
<dbReference type="InterPro" id="IPR011010">
    <property type="entry name" value="DNA_brk_join_enz"/>
</dbReference>
<dbReference type="CDD" id="cd00796">
    <property type="entry name" value="INT_Rci_Hp1_C"/>
    <property type="match status" value="1"/>
</dbReference>